<dbReference type="InterPro" id="IPR019405">
    <property type="entry name" value="Lactonase_7-beta_prop"/>
</dbReference>
<dbReference type="Pfam" id="PF10282">
    <property type="entry name" value="Lactonase"/>
    <property type="match status" value="1"/>
</dbReference>
<dbReference type="Proteomes" id="UP000326877">
    <property type="component" value="Unassembled WGS sequence"/>
</dbReference>
<feature type="signal peptide" evidence="2">
    <location>
        <begin position="1"/>
        <end position="19"/>
    </location>
</feature>
<evidence type="ECO:0000256" key="1">
    <source>
        <dbReference type="ARBA" id="ARBA00005564"/>
    </source>
</evidence>
<dbReference type="InterPro" id="IPR015943">
    <property type="entry name" value="WD40/YVTN_repeat-like_dom_sf"/>
</dbReference>
<dbReference type="EMBL" id="ML735373">
    <property type="protein sequence ID" value="KAE8384423.1"/>
    <property type="molecule type" value="Genomic_DNA"/>
</dbReference>
<organism evidence="3">
    <name type="scientific">Petromyces alliaceus</name>
    <name type="common">Aspergillus alliaceus</name>
    <dbReference type="NCBI Taxonomy" id="209559"/>
    <lineage>
        <taxon>Eukaryota</taxon>
        <taxon>Fungi</taxon>
        <taxon>Dikarya</taxon>
        <taxon>Ascomycota</taxon>
        <taxon>Pezizomycotina</taxon>
        <taxon>Eurotiomycetes</taxon>
        <taxon>Eurotiomycetidae</taxon>
        <taxon>Eurotiales</taxon>
        <taxon>Aspergillaceae</taxon>
        <taxon>Aspergillus</taxon>
        <taxon>Aspergillus subgen. Circumdati</taxon>
    </lineage>
</organism>
<gene>
    <name evidence="3" type="ORF">BDV23DRAFT_37659</name>
</gene>
<dbReference type="InterPro" id="IPR050282">
    <property type="entry name" value="Cycloisomerase_2"/>
</dbReference>
<feature type="chain" id="PRO_5024973446" evidence="2">
    <location>
        <begin position="20"/>
        <end position="407"/>
    </location>
</feature>
<sequence length="407" mass="44398">MFIQPVLALSLALPSLSTAARLFATHYNGNVYSLELKEDGGKYSLSKTYNQTACGGVGSASSLTADTARGLLWCSGEGTPGALTALQVEQDGRYKEVVKVETPPGGVDSVMYGKDRQYLAIAHYGNSSISLWNIPFKDDQNVKPFDVLKFPKPEKPTDRQPNSKPHQVFLDPTGAFLLSPDLGLDKVHVFKIDQDSGKLTACPDDSQIYYETGSGPRNGVFVTSSGNHTYQRRNMHREWQTKRQTGKTTLYTVEEYGNHVCSFDVTYANGQCPKFKEVNCFIPWPAAKLPNDKTSLSEIHAAGPTLHVAVRKDGKFDGKDSLVTLKPAQEKVKDGDLFSSGGKTPRSFAINKKGDLVAVGNQDSSTVVIIQRDPRTGKLRKEVASLPVGEAPAPDVYGGLSSIVWYE</sequence>
<evidence type="ECO:0000256" key="2">
    <source>
        <dbReference type="SAM" id="SignalP"/>
    </source>
</evidence>
<proteinExistence type="inferred from homology"/>
<evidence type="ECO:0000313" key="3">
    <source>
        <dbReference type="EMBL" id="KAE8384423.1"/>
    </source>
</evidence>
<name>A0A5N7BRZ5_PETAA</name>
<dbReference type="GO" id="GO:0017057">
    <property type="term" value="F:6-phosphogluconolactonase activity"/>
    <property type="evidence" value="ECO:0007669"/>
    <property type="project" value="TreeGrafter"/>
</dbReference>
<dbReference type="PANTHER" id="PTHR30344">
    <property type="entry name" value="6-PHOSPHOGLUCONOLACTONASE-RELATED"/>
    <property type="match status" value="1"/>
</dbReference>
<dbReference type="SUPFAM" id="SSF75011">
    <property type="entry name" value="3-carboxy-cis,cis-mucoante lactonizing enzyme"/>
    <property type="match status" value="1"/>
</dbReference>
<dbReference type="PANTHER" id="PTHR30344:SF1">
    <property type="entry name" value="6-PHOSPHOGLUCONOLACTONASE"/>
    <property type="match status" value="1"/>
</dbReference>
<dbReference type="Gene3D" id="2.130.10.10">
    <property type="entry name" value="YVTN repeat-like/Quinoprotein amine dehydrogenase"/>
    <property type="match status" value="1"/>
</dbReference>
<dbReference type="AlphaFoldDB" id="A0A5N7BRZ5"/>
<reference evidence="3" key="1">
    <citation type="submission" date="2019-04" db="EMBL/GenBank/DDBJ databases">
        <title>Friends and foes A comparative genomics studyof 23 Aspergillus species from section Flavi.</title>
        <authorList>
            <consortium name="DOE Joint Genome Institute"/>
            <person name="Kjaerbolling I."/>
            <person name="Vesth T."/>
            <person name="Frisvad J.C."/>
            <person name="Nybo J.L."/>
            <person name="Theobald S."/>
            <person name="Kildgaard S."/>
            <person name="Isbrandt T."/>
            <person name="Kuo A."/>
            <person name="Sato A."/>
            <person name="Lyhne E.K."/>
            <person name="Kogle M.E."/>
            <person name="Wiebenga A."/>
            <person name="Kun R.S."/>
            <person name="Lubbers R.J."/>
            <person name="Makela M.R."/>
            <person name="Barry K."/>
            <person name="Chovatia M."/>
            <person name="Clum A."/>
            <person name="Daum C."/>
            <person name="Haridas S."/>
            <person name="He G."/>
            <person name="LaButti K."/>
            <person name="Lipzen A."/>
            <person name="Mondo S."/>
            <person name="Riley R."/>
            <person name="Salamov A."/>
            <person name="Simmons B.A."/>
            <person name="Magnuson J.K."/>
            <person name="Henrissat B."/>
            <person name="Mortensen U.H."/>
            <person name="Larsen T.O."/>
            <person name="Devries R.P."/>
            <person name="Grigoriev I.V."/>
            <person name="Machida M."/>
            <person name="Baker S.E."/>
            <person name="Andersen M.R."/>
        </authorList>
    </citation>
    <scope>NUCLEOTIDE SEQUENCE [LARGE SCALE GENOMIC DNA]</scope>
    <source>
        <strain evidence="3">IBT 14317</strain>
    </source>
</reference>
<accession>A0A5N7BRZ5</accession>
<keyword evidence="2" id="KW-0732">Signal</keyword>
<comment type="similarity">
    <text evidence="1">Belongs to the cycloisomerase 2 family.</text>
</comment>
<protein>
    <submittedName>
        <fullName evidence="3">Lactonase, 7-bladed beta-propeller-domain-containing protein</fullName>
    </submittedName>
</protein>
<dbReference type="OrthoDB" id="9972196at2759"/>